<dbReference type="PANTHER" id="PTHR33592:SF3">
    <property type="entry name" value="TRANSMEMBRANE PROTEIN"/>
    <property type="match status" value="1"/>
</dbReference>
<keyword evidence="3" id="KW-1185">Reference proteome</keyword>
<evidence type="ECO:0000313" key="3">
    <source>
        <dbReference type="Proteomes" id="UP001234989"/>
    </source>
</evidence>
<sequence length="119" mass="13137">MKSQNSNIIIPAPFACSKIILMLILIFLISIATNEAARILNDNNEKEVDFLKGGGKYLLLPSLQWRPVPPPTPNLGTNARTQITSQVSQRNFAGRKEFAPLPPCKEYLQTKIALGMATD</sequence>
<keyword evidence="1" id="KW-0472">Membrane</keyword>
<evidence type="ECO:0000313" key="2">
    <source>
        <dbReference type="EMBL" id="WMV47339.1"/>
    </source>
</evidence>
<reference evidence="2" key="1">
    <citation type="submission" date="2023-08" db="EMBL/GenBank/DDBJ databases">
        <title>A de novo genome assembly of Solanum verrucosum Schlechtendal, a Mexican diploid species geographically isolated from the other diploid A-genome species in potato relatives.</title>
        <authorList>
            <person name="Hosaka K."/>
        </authorList>
    </citation>
    <scope>NUCLEOTIDE SEQUENCE</scope>
    <source>
        <tissue evidence="2">Young leaves</tissue>
    </source>
</reference>
<feature type="transmembrane region" description="Helical" evidence="1">
    <location>
        <begin position="12"/>
        <end position="32"/>
    </location>
</feature>
<dbReference type="PANTHER" id="PTHR33592">
    <property type="entry name" value="TRANSMEMBRANE PROTEIN"/>
    <property type="match status" value="1"/>
</dbReference>
<accession>A0AAF0ULB3</accession>
<keyword evidence="1" id="KW-0812">Transmembrane</keyword>
<dbReference type="AlphaFoldDB" id="A0AAF0ULB3"/>
<dbReference type="Proteomes" id="UP001234989">
    <property type="component" value="Chromosome 9"/>
</dbReference>
<dbReference type="EMBL" id="CP133620">
    <property type="protein sequence ID" value="WMV47339.1"/>
    <property type="molecule type" value="Genomic_DNA"/>
</dbReference>
<name>A0AAF0ULB3_SOLVR</name>
<protein>
    <submittedName>
        <fullName evidence="2">Uncharacterized protein</fullName>
    </submittedName>
</protein>
<proteinExistence type="predicted"/>
<keyword evidence="1" id="KW-1133">Transmembrane helix</keyword>
<evidence type="ECO:0000256" key="1">
    <source>
        <dbReference type="SAM" id="Phobius"/>
    </source>
</evidence>
<organism evidence="2 3">
    <name type="scientific">Solanum verrucosum</name>
    <dbReference type="NCBI Taxonomy" id="315347"/>
    <lineage>
        <taxon>Eukaryota</taxon>
        <taxon>Viridiplantae</taxon>
        <taxon>Streptophyta</taxon>
        <taxon>Embryophyta</taxon>
        <taxon>Tracheophyta</taxon>
        <taxon>Spermatophyta</taxon>
        <taxon>Magnoliopsida</taxon>
        <taxon>eudicotyledons</taxon>
        <taxon>Gunneridae</taxon>
        <taxon>Pentapetalae</taxon>
        <taxon>asterids</taxon>
        <taxon>lamiids</taxon>
        <taxon>Solanales</taxon>
        <taxon>Solanaceae</taxon>
        <taxon>Solanoideae</taxon>
        <taxon>Solaneae</taxon>
        <taxon>Solanum</taxon>
    </lineage>
</organism>
<gene>
    <name evidence="2" type="ORF">MTR67_040724</name>
</gene>